<dbReference type="InterPro" id="IPR024088">
    <property type="entry name" value="Tyr-tRNA-ligase_bac-type"/>
</dbReference>
<dbReference type="InterPro" id="IPR001412">
    <property type="entry name" value="aa-tRNA-synth_I_CS"/>
</dbReference>
<dbReference type="NCBIfam" id="TIGR00234">
    <property type="entry name" value="tyrS"/>
    <property type="match status" value="1"/>
</dbReference>
<keyword evidence="3 9" id="KW-0547">Nucleotide-binding</keyword>
<dbReference type="EMBL" id="CP111013">
    <property type="protein sequence ID" value="WAQ96502.1"/>
    <property type="molecule type" value="Genomic_DNA"/>
</dbReference>
<evidence type="ECO:0000256" key="8">
    <source>
        <dbReference type="ARBA" id="ARBA00048248"/>
    </source>
</evidence>
<evidence type="ECO:0000256" key="5">
    <source>
        <dbReference type="ARBA" id="ARBA00022917"/>
    </source>
</evidence>
<dbReference type="Gene3D" id="1.10.240.10">
    <property type="entry name" value="Tyrosyl-Transfer RNA Synthetase"/>
    <property type="match status" value="1"/>
</dbReference>
<evidence type="ECO:0000256" key="2">
    <source>
        <dbReference type="ARBA" id="ARBA00022598"/>
    </source>
</evidence>
<protein>
    <recommendedName>
        <fullName evidence="1 9">Tyrosine--tRNA ligase</fullName>
        <ecNumber evidence="1 9">6.1.1.1</ecNumber>
    </recommendedName>
    <alternativeName>
        <fullName evidence="7 9">Tyrosyl-tRNA synthetase</fullName>
    </alternativeName>
</protein>
<evidence type="ECO:0000256" key="4">
    <source>
        <dbReference type="ARBA" id="ARBA00022840"/>
    </source>
</evidence>
<name>A0ABY7DFR4_MYAAR</name>
<keyword evidence="6 9" id="KW-0030">Aminoacyl-tRNA synthetase</keyword>
<accession>A0ABY7DFR4</accession>
<dbReference type="PROSITE" id="PS00178">
    <property type="entry name" value="AA_TRNA_LIGASE_I"/>
    <property type="match status" value="1"/>
</dbReference>
<dbReference type="InterPro" id="IPR014729">
    <property type="entry name" value="Rossmann-like_a/b/a_fold"/>
</dbReference>
<reference evidence="10" key="1">
    <citation type="submission" date="2022-11" db="EMBL/GenBank/DDBJ databases">
        <title>Centuries of genome instability and evolution in soft-shell clam transmissible cancer (bioRxiv).</title>
        <authorList>
            <person name="Hart S.F.M."/>
            <person name="Yonemitsu M.A."/>
            <person name="Giersch R.M."/>
            <person name="Beal B.F."/>
            <person name="Arriagada G."/>
            <person name="Davis B.W."/>
            <person name="Ostrander E.A."/>
            <person name="Goff S.P."/>
            <person name="Metzger M.J."/>
        </authorList>
    </citation>
    <scope>NUCLEOTIDE SEQUENCE</scope>
    <source>
        <strain evidence="10">MELC-2E11</strain>
        <tissue evidence="10">Siphon/mantle</tissue>
    </source>
</reference>
<dbReference type="PANTHER" id="PTHR11766">
    <property type="entry name" value="TYROSYL-TRNA SYNTHETASE"/>
    <property type="match status" value="1"/>
</dbReference>
<sequence>MISKNQILTAIRHIRRDGVCFGRGHGPDLVKKLSSPQTVYCGFDPTADSLHVGNLLAIIALIHCQRAGHQPIALVGGATGQVGDPSGTKKERAMLGKEVLEGNVQGLMENLERVFTNHALYIWRDNRHLPDVNVESRLGTKEGLSFTEFTYQIFQAYDWLQLAKKHNCYIQLGGNDQQGNITAGIELIDKALGEKCFGLTIPLVTTSQGHKVGKSEGNAVWLDPKKTTPYELYQYFFNVSEADLERFLHWFTFLPEEDISRLLREHKLSPEKRKPQKLLAEKVLLLEGLIEAQRWTDAFFSPAPEALLHLSGEDMSRLFHSAPTTSLILEHGTTLLDLLMKIRSFDREGKKSYHVVRWITPS</sequence>
<dbReference type="PANTHER" id="PTHR11766:SF0">
    <property type="entry name" value="TYROSINE--TRNA LIGASE, MITOCHONDRIAL"/>
    <property type="match status" value="1"/>
</dbReference>
<dbReference type="InterPro" id="IPR002305">
    <property type="entry name" value="aa-tRNA-synth_Ic"/>
</dbReference>
<dbReference type="Pfam" id="PF00579">
    <property type="entry name" value="tRNA-synt_1b"/>
    <property type="match status" value="2"/>
</dbReference>
<dbReference type="CDD" id="cd00805">
    <property type="entry name" value="TyrRS_core"/>
    <property type="match status" value="1"/>
</dbReference>
<organism evidence="10 11">
    <name type="scientific">Mya arenaria</name>
    <name type="common">Soft-shell clam</name>
    <dbReference type="NCBI Taxonomy" id="6604"/>
    <lineage>
        <taxon>Eukaryota</taxon>
        <taxon>Metazoa</taxon>
        <taxon>Spiralia</taxon>
        <taxon>Lophotrochozoa</taxon>
        <taxon>Mollusca</taxon>
        <taxon>Bivalvia</taxon>
        <taxon>Autobranchia</taxon>
        <taxon>Heteroconchia</taxon>
        <taxon>Euheterodonta</taxon>
        <taxon>Imparidentia</taxon>
        <taxon>Neoheterodontei</taxon>
        <taxon>Myida</taxon>
        <taxon>Myoidea</taxon>
        <taxon>Myidae</taxon>
        <taxon>Mya</taxon>
    </lineage>
</organism>
<dbReference type="InterPro" id="IPR002307">
    <property type="entry name" value="Tyr-tRNA-ligase"/>
</dbReference>
<gene>
    <name evidence="10" type="ORF">MAR_029192</name>
</gene>
<keyword evidence="2 9" id="KW-0436">Ligase</keyword>
<comment type="catalytic activity">
    <reaction evidence="8 9">
        <text>tRNA(Tyr) + L-tyrosine + ATP = L-tyrosyl-tRNA(Tyr) + AMP + diphosphate + H(+)</text>
        <dbReference type="Rhea" id="RHEA:10220"/>
        <dbReference type="Rhea" id="RHEA-COMP:9706"/>
        <dbReference type="Rhea" id="RHEA-COMP:9707"/>
        <dbReference type="ChEBI" id="CHEBI:15378"/>
        <dbReference type="ChEBI" id="CHEBI:30616"/>
        <dbReference type="ChEBI" id="CHEBI:33019"/>
        <dbReference type="ChEBI" id="CHEBI:58315"/>
        <dbReference type="ChEBI" id="CHEBI:78442"/>
        <dbReference type="ChEBI" id="CHEBI:78536"/>
        <dbReference type="ChEBI" id="CHEBI:456215"/>
        <dbReference type="EC" id="6.1.1.1"/>
    </reaction>
</comment>
<proteinExistence type="inferred from homology"/>
<dbReference type="Proteomes" id="UP001164746">
    <property type="component" value="Chromosome 2"/>
</dbReference>
<dbReference type="Gene3D" id="3.40.50.620">
    <property type="entry name" value="HUPs"/>
    <property type="match status" value="2"/>
</dbReference>
<evidence type="ECO:0000313" key="10">
    <source>
        <dbReference type="EMBL" id="WAQ96502.1"/>
    </source>
</evidence>
<evidence type="ECO:0000256" key="3">
    <source>
        <dbReference type="ARBA" id="ARBA00022741"/>
    </source>
</evidence>
<dbReference type="EC" id="6.1.1.1" evidence="1 9"/>
<comment type="similarity">
    <text evidence="9">Belongs to the class-I aminoacyl-tRNA synthetase family.</text>
</comment>
<dbReference type="PRINTS" id="PR01040">
    <property type="entry name" value="TRNASYNTHTYR"/>
</dbReference>
<keyword evidence="5 9" id="KW-0648">Protein biosynthesis</keyword>
<evidence type="ECO:0000256" key="7">
    <source>
        <dbReference type="ARBA" id="ARBA00033323"/>
    </source>
</evidence>
<keyword evidence="11" id="KW-1185">Reference proteome</keyword>
<evidence type="ECO:0000256" key="1">
    <source>
        <dbReference type="ARBA" id="ARBA00013160"/>
    </source>
</evidence>
<evidence type="ECO:0000313" key="11">
    <source>
        <dbReference type="Proteomes" id="UP001164746"/>
    </source>
</evidence>
<keyword evidence="4 9" id="KW-0067">ATP-binding</keyword>
<evidence type="ECO:0000256" key="6">
    <source>
        <dbReference type="ARBA" id="ARBA00023146"/>
    </source>
</evidence>
<dbReference type="SUPFAM" id="SSF52374">
    <property type="entry name" value="Nucleotidylyl transferase"/>
    <property type="match status" value="1"/>
</dbReference>
<evidence type="ECO:0000256" key="9">
    <source>
        <dbReference type="RuleBase" id="RU361234"/>
    </source>
</evidence>